<dbReference type="AlphaFoldDB" id="A0A1U9Z2R0"/>
<dbReference type="Proteomes" id="UP000191135">
    <property type="component" value="Chromosome"/>
</dbReference>
<evidence type="ECO:0000259" key="1">
    <source>
        <dbReference type="PROSITE" id="PS51340"/>
    </source>
</evidence>
<dbReference type="InterPro" id="IPR005303">
    <property type="entry name" value="MOCOS_middle"/>
</dbReference>
<dbReference type="Pfam" id="PF03476">
    <property type="entry name" value="MOSC_N"/>
    <property type="match status" value="1"/>
</dbReference>
<dbReference type="OrthoDB" id="581532at2"/>
<dbReference type="InterPro" id="IPR005302">
    <property type="entry name" value="MoCF_Sase_C"/>
</dbReference>
<name>A0A1U9Z2R0_9HYPH</name>
<dbReference type="eggNOG" id="COG3217">
    <property type="taxonomic scope" value="Bacteria"/>
</dbReference>
<dbReference type="EMBL" id="CP020330">
    <property type="protein sequence ID" value="AQZ51958.1"/>
    <property type="molecule type" value="Genomic_DNA"/>
</dbReference>
<keyword evidence="3" id="KW-1185">Reference proteome</keyword>
<feature type="domain" description="MOSC" evidence="1">
    <location>
        <begin position="115"/>
        <end position="269"/>
    </location>
</feature>
<dbReference type="SUPFAM" id="SSF141673">
    <property type="entry name" value="MOSC N-terminal domain-like"/>
    <property type="match status" value="1"/>
</dbReference>
<dbReference type="InterPro" id="IPR011037">
    <property type="entry name" value="Pyrv_Knase-like_insert_dom_sf"/>
</dbReference>
<dbReference type="PANTHER" id="PTHR14237:SF19">
    <property type="entry name" value="MITOCHONDRIAL AMIDOXIME REDUCING COMPONENT 1"/>
    <property type="match status" value="1"/>
</dbReference>
<proteinExistence type="predicted"/>
<dbReference type="RefSeq" id="WP_026173763.1">
    <property type="nucleotide sequence ID" value="NZ_AQWH01000023.1"/>
</dbReference>
<dbReference type="GO" id="GO:0030151">
    <property type="term" value="F:molybdenum ion binding"/>
    <property type="evidence" value="ECO:0007669"/>
    <property type="project" value="InterPro"/>
</dbReference>
<dbReference type="Pfam" id="PF03473">
    <property type="entry name" value="MOSC"/>
    <property type="match status" value="1"/>
</dbReference>
<dbReference type="GO" id="GO:0030170">
    <property type="term" value="F:pyridoxal phosphate binding"/>
    <property type="evidence" value="ECO:0007669"/>
    <property type="project" value="InterPro"/>
</dbReference>
<sequence>MKIAELNIYPMKSARGIPLDAALCRATGLEGDRIAVLTEPDGRFITQRDLPALARVTARPGPDGLMLSMDGKDAIETGPSSEQRIDVTVWKDTVNAAASTGAADDMLSDWFDRPVRLAFFDSAAERIASRDWVSDETPVSFADGFQVLVTTTGSLAALNADLKAHGATEVGMERFRPNIVVDCDEAWAEDGWAAIEIGGIAFDFVKPCTRCIMTTQDQTTGSREGANPLPALGRLRMSADRRVPGPLFGWNAVPRGEGMLRVGDPVTVTKSTAERWPVKKRA</sequence>
<dbReference type="GO" id="GO:0003824">
    <property type="term" value="F:catalytic activity"/>
    <property type="evidence" value="ECO:0007669"/>
    <property type="project" value="InterPro"/>
</dbReference>
<gene>
    <name evidence="2" type="ORF">Mame_02632</name>
</gene>
<evidence type="ECO:0000313" key="2">
    <source>
        <dbReference type="EMBL" id="AQZ51958.1"/>
    </source>
</evidence>
<protein>
    <submittedName>
        <fullName evidence="2">Putative Fe-S protein</fullName>
    </submittedName>
</protein>
<evidence type="ECO:0000313" key="3">
    <source>
        <dbReference type="Proteomes" id="UP000191135"/>
    </source>
</evidence>
<accession>A0A1U9Z2R0</accession>
<reference evidence="2 3" key="1">
    <citation type="submission" date="2017-03" db="EMBL/GenBank/DDBJ databases">
        <title>Foreign affairs: Plasmid Transfer between Roseobacters and Rhizobia.</title>
        <authorList>
            <person name="Bartling P."/>
            <person name="Bunk B."/>
            <person name="Overmann J."/>
            <person name="Brinkmann H."/>
            <person name="Petersen J."/>
        </authorList>
    </citation>
    <scope>NUCLEOTIDE SEQUENCE [LARGE SCALE GENOMIC DNA]</scope>
    <source>
        <strain evidence="2 3">MACL11</strain>
    </source>
</reference>
<dbReference type="PANTHER" id="PTHR14237">
    <property type="entry name" value="MOLYBDOPTERIN COFACTOR SULFURASE MOSC"/>
    <property type="match status" value="1"/>
</dbReference>
<dbReference type="KEGG" id="mmed:Mame_02632"/>
<dbReference type="STRING" id="1122214.Mame_02632"/>
<dbReference type="PROSITE" id="PS51340">
    <property type="entry name" value="MOSC"/>
    <property type="match status" value="1"/>
</dbReference>
<dbReference type="SUPFAM" id="SSF50800">
    <property type="entry name" value="PK beta-barrel domain-like"/>
    <property type="match status" value="1"/>
</dbReference>
<organism evidence="2 3">
    <name type="scientific">Martelella mediterranea DSM 17316</name>
    <dbReference type="NCBI Taxonomy" id="1122214"/>
    <lineage>
        <taxon>Bacteria</taxon>
        <taxon>Pseudomonadati</taxon>
        <taxon>Pseudomonadota</taxon>
        <taxon>Alphaproteobacteria</taxon>
        <taxon>Hyphomicrobiales</taxon>
        <taxon>Aurantimonadaceae</taxon>
        <taxon>Martelella</taxon>
    </lineage>
</organism>